<feature type="region of interest" description="Disordered" evidence="1">
    <location>
        <begin position="381"/>
        <end position="412"/>
    </location>
</feature>
<comment type="caution">
    <text evidence="2">The sequence shown here is derived from an EMBL/GenBank/DDBJ whole genome shotgun (WGS) entry which is preliminary data.</text>
</comment>
<dbReference type="EMBL" id="MU856842">
    <property type="protein sequence ID" value="KAK4158066.1"/>
    <property type="molecule type" value="Genomic_DNA"/>
</dbReference>
<feature type="region of interest" description="Disordered" evidence="1">
    <location>
        <begin position="1"/>
        <end position="93"/>
    </location>
</feature>
<feature type="compositionally biased region" description="Polar residues" evidence="1">
    <location>
        <begin position="392"/>
        <end position="405"/>
    </location>
</feature>
<feature type="compositionally biased region" description="Basic and acidic residues" evidence="1">
    <location>
        <begin position="196"/>
        <end position="206"/>
    </location>
</feature>
<keyword evidence="3" id="KW-1185">Reference proteome</keyword>
<evidence type="ECO:0000256" key="1">
    <source>
        <dbReference type="SAM" id="MobiDB-lite"/>
    </source>
</evidence>
<reference evidence="2" key="2">
    <citation type="submission" date="2023-05" db="EMBL/GenBank/DDBJ databases">
        <authorList>
            <consortium name="Lawrence Berkeley National Laboratory"/>
            <person name="Steindorff A."/>
            <person name="Hensen N."/>
            <person name="Bonometti L."/>
            <person name="Westerberg I."/>
            <person name="Brannstrom I.O."/>
            <person name="Guillou S."/>
            <person name="Cros-Aarteil S."/>
            <person name="Calhoun S."/>
            <person name="Haridas S."/>
            <person name="Kuo A."/>
            <person name="Mondo S."/>
            <person name="Pangilinan J."/>
            <person name="Riley R."/>
            <person name="Labutti K."/>
            <person name="Andreopoulos B."/>
            <person name="Lipzen A."/>
            <person name="Chen C."/>
            <person name="Yanf M."/>
            <person name="Daum C."/>
            <person name="Ng V."/>
            <person name="Clum A."/>
            <person name="Ohm R."/>
            <person name="Martin F."/>
            <person name="Silar P."/>
            <person name="Natvig D."/>
            <person name="Lalanne C."/>
            <person name="Gautier V."/>
            <person name="Ament-Velasquez S.L."/>
            <person name="Kruys A."/>
            <person name="Hutchinson M.I."/>
            <person name="Powell A.J."/>
            <person name="Barry K."/>
            <person name="Miller A.N."/>
            <person name="Grigoriev I.V."/>
            <person name="Debuchy R."/>
            <person name="Gladieux P."/>
            <person name="Thoren M.H."/>
            <person name="Johannesson H."/>
        </authorList>
    </citation>
    <scope>NUCLEOTIDE SEQUENCE</scope>
    <source>
        <strain evidence="2">CBS 538.74</strain>
    </source>
</reference>
<feature type="compositionally biased region" description="Polar residues" evidence="1">
    <location>
        <begin position="226"/>
        <end position="236"/>
    </location>
</feature>
<feature type="region of interest" description="Disordered" evidence="1">
    <location>
        <begin position="171"/>
        <end position="342"/>
    </location>
</feature>
<proteinExistence type="predicted"/>
<organism evidence="2 3">
    <name type="scientific">Chaetomidium leptoderma</name>
    <dbReference type="NCBI Taxonomy" id="669021"/>
    <lineage>
        <taxon>Eukaryota</taxon>
        <taxon>Fungi</taxon>
        <taxon>Dikarya</taxon>
        <taxon>Ascomycota</taxon>
        <taxon>Pezizomycotina</taxon>
        <taxon>Sordariomycetes</taxon>
        <taxon>Sordariomycetidae</taxon>
        <taxon>Sordariales</taxon>
        <taxon>Chaetomiaceae</taxon>
        <taxon>Chaetomidium</taxon>
    </lineage>
</organism>
<evidence type="ECO:0000313" key="3">
    <source>
        <dbReference type="Proteomes" id="UP001302745"/>
    </source>
</evidence>
<gene>
    <name evidence="2" type="ORF">C8A00DRAFT_11157</name>
</gene>
<sequence>MPRQLPWKIGGATGKQTSSRPKAAASPAPSASRSPAPSHRPTLTPKTEPATKAKRSLGLSSGIPSASSGCRADHANLSARSPSTSPPPEPLKEECLTTSDRFMVEGIDDDDKYRMVEDEFLAVAKQFTQHLHAAEYQRLKGLAKSENAETIQNISRPVTGEMTDVVKRRHAALDTASKQRNGIAKALGKRATRNTSRSDDEKEPPARRSATSLQGLMDSPRKQAVLLTSTAGSRPGSSYRDAMDASPSRRRPSGSGNGGMGRNGSMDMSDTKQSAQFVRFKPEPTPDSEDDDLDGQPPWPPKPYPQRSEQAAVPPNRQSSAPGPLARTKSEPSHARNPFLRPGTARLQTIAQQAATTNERVGAHHDEEEDDFFSRLRARRAEQKRRRETKVQNDNTKTSETQAAAINSIPFL</sequence>
<accession>A0AAN6VWG4</accession>
<evidence type="ECO:0000313" key="2">
    <source>
        <dbReference type="EMBL" id="KAK4158066.1"/>
    </source>
</evidence>
<name>A0AAN6VWG4_9PEZI</name>
<feature type="compositionally biased region" description="Low complexity" evidence="1">
    <location>
        <begin position="18"/>
        <end position="41"/>
    </location>
</feature>
<dbReference type="Proteomes" id="UP001302745">
    <property type="component" value="Unassembled WGS sequence"/>
</dbReference>
<reference evidence="2" key="1">
    <citation type="journal article" date="2023" name="Mol. Phylogenet. Evol.">
        <title>Genome-scale phylogeny and comparative genomics of the fungal order Sordariales.</title>
        <authorList>
            <person name="Hensen N."/>
            <person name="Bonometti L."/>
            <person name="Westerberg I."/>
            <person name="Brannstrom I.O."/>
            <person name="Guillou S."/>
            <person name="Cros-Aarteil S."/>
            <person name="Calhoun S."/>
            <person name="Haridas S."/>
            <person name="Kuo A."/>
            <person name="Mondo S."/>
            <person name="Pangilinan J."/>
            <person name="Riley R."/>
            <person name="LaButti K."/>
            <person name="Andreopoulos B."/>
            <person name="Lipzen A."/>
            <person name="Chen C."/>
            <person name="Yan M."/>
            <person name="Daum C."/>
            <person name="Ng V."/>
            <person name="Clum A."/>
            <person name="Steindorff A."/>
            <person name="Ohm R.A."/>
            <person name="Martin F."/>
            <person name="Silar P."/>
            <person name="Natvig D.O."/>
            <person name="Lalanne C."/>
            <person name="Gautier V."/>
            <person name="Ament-Velasquez S.L."/>
            <person name="Kruys A."/>
            <person name="Hutchinson M.I."/>
            <person name="Powell A.J."/>
            <person name="Barry K."/>
            <person name="Miller A.N."/>
            <person name="Grigoriev I.V."/>
            <person name="Debuchy R."/>
            <person name="Gladieux P."/>
            <person name="Hiltunen Thoren M."/>
            <person name="Johannesson H."/>
        </authorList>
    </citation>
    <scope>NUCLEOTIDE SEQUENCE</scope>
    <source>
        <strain evidence="2">CBS 538.74</strain>
    </source>
</reference>
<feature type="compositionally biased region" description="Polar residues" evidence="1">
    <location>
        <begin position="58"/>
        <end position="68"/>
    </location>
</feature>
<dbReference type="AlphaFoldDB" id="A0AAN6VWG4"/>
<protein>
    <submittedName>
        <fullName evidence="2">Uncharacterized protein</fullName>
    </submittedName>
</protein>